<comment type="caution">
    <text evidence="2">The sequence shown here is derived from an EMBL/GenBank/DDBJ whole genome shotgun (WGS) entry which is preliminary data.</text>
</comment>
<evidence type="ECO:0000313" key="3">
    <source>
        <dbReference type="Proteomes" id="UP001054945"/>
    </source>
</evidence>
<accession>A0AAV4X0H8</accession>
<gene>
    <name evidence="2" type="ORF">CEXT_632071</name>
</gene>
<keyword evidence="1" id="KW-0472">Membrane</keyword>
<dbReference type="Proteomes" id="UP001054945">
    <property type="component" value="Unassembled WGS sequence"/>
</dbReference>
<organism evidence="2 3">
    <name type="scientific">Caerostris extrusa</name>
    <name type="common">Bark spider</name>
    <name type="synonym">Caerostris bankana</name>
    <dbReference type="NCBI Taxonomy" id="172846"/>
    <lineage>
        <taxon>Eukaryota</taxon>
        <taxon>Metazoa</taxon>
        <taxon>Ecdysozoa</taxon>
        <taxon>Arthropoda</taxon>
        <taxon>Chelicerata</taxon>
        <taxon>Arachnida</taxon>
        <taxon>Araneae</taxon>
        <taxon>Araneomorphae</taxon>
        <taxon>Entelegynae</taxon>
        <taxon>Araneoidea</taxon>
        <taxon>Araneidae</taxon>
        <taxon>Caerostris</taxon>
    </lineage>
</organism>
<name>A0AAV4X0H8_CAEEX</name>
<proteinExistence type="predicted"/>
<sequence>MISCIYATRPSDGNLLLTMLHWISIIITFPVNLWGKIPWIGPILQPWIVVFWWISRTKSFFLPGDLNVQRLVMTENTIIQATWHGFRLGGSARILRCNFTGVSPTAVSFASLQASVCFVKPPSPCFVGLVDWLDPYHIICLFH</sequence>
<reference evidence="2 3" key="1">
    <citation type="submission" date="2021-06" db="EMBL/GenBank/DDBJ databases">
        <title>Caerostris extrusa draft genome.</title>
        <authorList>
            <person name="Kono N."/>
            <person name="Arakawa K."/>
        </authorList>
    </citation>
    <scope>NUCLEOTIDE SEQUENCE [LARGE SCALE GENOMIC DNA]</scope>
</reference>
<evidence type="ECO:0000313" key="2">
    <source>
        <dbReference type="EMBL" id="GIY87465.1"/>
    </source>
</evidence>
<feature type="transmembrane region" description="Helical" evidence="1">
    <location>
        <begin position="12"/>
        <end position="31"/>
    </location>
</feature>
<evidence type="ECO:0000256" key="1">
    <source>
        <dbReference type="SAM" id="Phobius"/>
    </source>
</evidence>
<keyword evidence="1" id="KW-0812">Transmembrane</keyword>
<dbReference type="EMBL" id="BPLR01016939">
    <property type="protein sequence ID" value="GIY87465.1"/>
    <property type="molecule type" value="Genomic_DNA"/>
</dbReference>
<protein>
    <submittedName>
        <fullName evidence="2">Uncharacterized protein</fullName>
    </submittedName>
</protein>
<dbReference type="AlphaFoldDB" id="A0AAV4X0H8"/>
<keyword evidence="1" id="KW-1133">Transmembrane helix</keyword>
<keyword evidence="3" id="KW-1185">Reference proteome</keyword>